<evidence type="ECO:0000256" key="2">
    <source>
        <dbReference type="ARBA" id="ARBA00022801"/>
    </source>
</evidence>
<keyword evidence="4" id="KW-0963">Cytoplasm</keyword>
<organism evidence="5 6">
    <name type="scientific">Lacipirellula limnantheis</name>
    <dbReference type="NCBI Taxonomy" id="2528024"/>
    <lineage>
        <taxon>Bacteria</taxon>
        <taxon>Pseudomonadati</taxon>
        <taxon>Planctomycetota</taxon>
        <taxon>Planctomycetia</taxon>
        <taxon>Pirellulales</taxon>
        <taxon>Lacipirellulaceae</taxon>
        <taxon>Lacipirellula</taxon>
    </lineage>
</organism>
<protein>
    <recommendedName>
        <fullName evidence="4">dTTP/UTP pyrophosphatase</fullName>
        <shortName evidence="4">dTTPase/UTPase</shortName>
        <ecNumber evidence="4">3.6.1.9</ecNumber>
    </recommendedName>
    <alternativeName>
        <fullName evidence="4">Nucleoside triphosphate pyrophosphatase</fullName>
    </alternativeName>
    <alternativeName>
        <fullName evidence="4">Nucleotide pyrophosphatase</fullName>
        <shortName evidence="4">Nucleotide PPase</shortName>
    </alternativeName>
</protein>
<dbReference type="RefSeq" id="WP_246133674.1">
    <property type="nucleotide sequence ID" value="NZ_CP036339.1"/>
</dbReference>
<keyword evidence="6" id="KW-1185">Reference proteome</keyword>
<dbReference type="GO" id="GO:0036221">
    <property type="term" value="F:UTP diphosphatase activity"/>
    <property type="evidence" value="ECO:0007669"/>
    <property type="project" value="RHEA"/>
</dbReference>
<dbReference type="Pfam" id="PF02545">
    <property type="entry name" value="Maf"/>
    <property type="match status" value="1"/>
</dbReference>
<dbReference type="AlphaFoldDB" id="A0A517TZV5"/>
<evidence type="ECO:0000313" key="5">
    <source>
        <dbReference type="EMBL" id="QDT73904.1"/>
    </source>
</evidence>
<evidence type="ECO:0000313" key="6">
    <source>
        <dbReference type="Proteomes" id="UP000317909"/>
    </source>
</evidence>
<name>A0A517TZV5_9BACT</name>
<comment type="similarity">
    <text evidence="4">Belongs to the Maf family. YhdE subfamily.</text>
</comment>
<gene>
    <name evidence="5" type="primary">yhdE</name>
    <name evidence="5" type="ORF">I41_30960</name>
</gene>
<comment type="catalytic activity">
    <reaction evidence="4">
        <text>UTP + H2O = UMP + diphosphate + H(+)</text>
        <dbReference type="Rhea" id="RHEA:29395"/>
        <dbReference type="ChEBI" id="CHEBI:15377"/>
        <dbReference type="ChEBI" id="CHEBI:15378"/>
        <dbReference type="ChEBI" id="CHEBI:33019"/>
        <dbReference type="ChEBI" id="CHEBI:46398"/>
        <dbReference type="ChEBI" id="CHEBI:57865"/>
        <dbReference type="EC" id="3.6.1.9"/>
    </reaction>
</comment>
<dbReference type="SUPFAM" id="SSF52972">
    <property type="entry name" value="ITPase-like"/>
    <property type="match status" value="1"/>
</dbReference>
<keyword evidence="2 4" id="KW-0378">Hydrolase</keyword>
<proteinExistence type="inferred from homology"/>
<sequence length="202" mass="21737">MPTRRLILASSSPRRHQLLREAGYEFESLAPHESVECGICSTGGPASLVVELAMNKAANVLAQLKESGDFDDRCVIIACDTVAECGGMVLGKPADEAHARDMLERLRGSLHRVYSGLCVWQPGSAAAGLPDVRLAVSELRMDPLSDQQLDEYLASGLWEGKAGAFGYQDRAGWLHLSKGSESNVVGLPMELLTEMLAELPAD</sequence>
<feature type="site" description="Important for substrate specificity" evidence="4">
    <location>
        <position position="81"/>
    </location>
</feature>
<evidence type="ECO:0000256" key="1">
    <source>
        <dbReference type="ARBA" id="ARBA00001968"/>
    </source>
</evidence>
<reference evidence="5 6" key="1">
    <citation type="submission" date="2019-02" db="EMBL/GenBank/DDBJ databases">
        <title>Deep-cultivation of Planctomycetes and their phenomic and genomic characterization uncovers novel biology.</title>
        <authorList>
            <person name="Wiegand S."/>
            <person name="Jogler M."/>
            <person name="Boedeker C."/>
            <person name="Pinto D."/>
            <person name="Vollmers J."/>
            <person name="Rivas-Marin E."/>
            <person name="Kohn T."/>
            <person name="Peeters S.H."/>
            <person name="Heuer A."/>
            <person name="Rast P."/>
            <person name="Oberbeckmann S."/>
            <person name="Bunk B."/>
            <person name="Jeske O."/>
            <person name="Meyerdierks A."/>
            <person name="Storesund J.E."/>
            <person name="Kallscheuer N."/>
            <person name="Luecker S."/>
            <person name="Lage O.M."/>
            <person name="Pohl T."/>
            <person name="Merkel B.J."/>
            <person name="Hornburger P."/>
            <person name="Mueller R.-W."/>
            <person name="Bruemmer F."/>
            <person name="Labrenz M."/>
            <person name="Spormann A.M."/>
            <person name="Op den Camp H."/>
            <person name="Overmann J."/>
            <person name="Amann R."/>
            <person name="Jetten M.S.M."/>
            <person name="Mascher T."/>
            <person name="Medema M.H."/>
            <person name="Devos D.P."/>
            <person name="Kaster A.-K."/>
            <person name="Ovreas L."/>
            <person name="Rohde M."/>
            <person name="Galperin M.Y."/>
            <person name="Jogler C."/>
        </authorList>
    </citation>
    <scope>NUCLEOTIDE SEQUENCE [LARGE SCALE GENOMIC DNA]</scope>
    <source>
        <strain evidence="5 6">I41</strain>
    </source>
</reference>
<comment type="function">
    <text evidence="4">Nucleoside triphosphate pyrophosphatase that hydrolyzes dTTP and UTP. May have a dual role in cell division arrest and in preventing the incorporation of modified nucleotides into cellular nucleic acids.</text>
</comment>
<dbReference type="Gene3D" id="3.90.950.10">
    <property type="match status" value="1"/>
</dbReference>
<feature type="site" description="Important for substrate specificity" evidence="4">
    <location>
        <position position="168"/>
    </location>
</feature>
<comment type="caution">
    <text evidence="4">Lacks conserved residue(s) required for the propagation of feature annotation.</text>
</comment>
<dbReference type="PANTHER" id="PTHR43213:SF5">
    <property type="entry name" value="BIFUNCTIONAL DTTP_UTP PYROPHOSPHATASE_METHYLTRANSFERASE PROTEIN-RELATED"/>
    <property type="match status" value="1"/>
</dbReference>
<accession>A0A517TZV5</accession>
<comment type="subcellular location">
    <subcellularLocation>
        <location evidence="4">Cytoplasm</location>
    </subcellularLocation>
</comment>
<dbReference type="PIRSF" id="PIRSF006305">
    <property type="entry name" value="Maf"/>
    <property type="match status" value="1"/>
</dbReference>
<dbReference type="GO" id="GO:0005737">
    <property type="term" value="C:cytoplasm"/>
    <property type="evidence" value="ECO:0007669"/>
    <property type="project" value="UniProtKB-SubCell"/>
</dbReference>
<dbReference type="InterPro" id="IPR003697">
    <property type="entry name" value="Maf-like"/>
</dbReference>
<dbReference type="GO" id="GO:0009117">
    <property type="term" value="P:nucleotide metabolic process"/>
    <property type="evidence" value="ECO:0007669"/>
    <property type="project" value="UniProtKB-KW"/>
</dbReference>
<dbReference type="HAMAP" id="MF_00528">
    <property type="entry name" value="Maf"/>
    <property type="match status" value="1"/>
</dbReference>
<dbReference type="GO" id="GO:0036218">
    <property type="term" value="F:dTTP diphosphatase activity"/>
    <property type="evidence" value="ECO:0007669"/>
    <property type="project" value="RHEA"/>
</dbReference>
<dbReference type="PANTHER" id="PTHR43213">
    <property type="entry name" value="BIFUNCTIONAL DTTP/UTP PYROPHOSPHATASE/METHYLTRANSFERASE PROTEIN-RELATED"/>
    <property type="match status" value="1"/>
</dbReference>
<dbReference type="EC" id="3.6.1.9" evidence="4"/>
<feature type="active site" description="Proton acceptor" evidence="4">
    <location>
        <position position="80"/>
    </location>
</feature>
<comment type="cofactor">
    <cofactor evidence="1 4">
        <name>a divalent metal cation</name>
        <dbReference type="ChEBI" id="CHEBI:60240"/>
    </cofactor>
</comment>
<keyword evidence="3 4" id="KW-0546">Nucleotide metabolism</keyword>
<dbReference type="KEGG" id="llh:I41_30960"/>
<comment type="catalytic activity">
    <reaction evidence="4">
        <text>dTTP + H2O = dTMP + diphosphate + H(+)</text>
        <dbReference type="Rhea" id="RHEA:28534"/>
        <dbReference type="ChEBI" id="CHEBI:15377"/>
        <dbReference type="ChEBI" id="CHEBI:15378"/>
        <dbReference type="ChEBI" id="CHEBI:33019"/>
        <dbReference type="ChEBI" id="CHEBI:37568"/>
        <dbReference type="ChEBI" id="CHEBI:63528"/>
        <dbReference type="EC" id="3.6.1.9"/>
    </reaction>
</comment>
<dbReference type="Proteomes" id="UP000317909">
    <property type="component" value="Chromosome"/>
</dbReference>
<dbReference type="InterPro" id="IPR029001">
    <property type="entry name" value="ITPase-like_fam"/>
</dbReference>
<dbReference type="CDD" id="cd00555">
    <property type="entry name" value="Maf"/>
    <property type="match status" value="1"/>
</dbReference>
<evidence type="ECO:0000256" key="4">
    <source>
        <dbReference type="HAMAP-Rule" id="MF_00528"/>
    </source>
</evidence>
<feature type="site" description="Important for substrate specificity" evidence="4">
    <location>
        <position position="14"/>
    </location>
</feature>
<dbReference type="EMBL" id="CP036339">
    <property type="protein sequence ID" value="QDT73904.1"/>
    <property type="molecule type" value="Genomic_DNA"/>
</dbReference>
<evidence type="ECO:0000256" key="3">
    <source>
        <dbReference type="ARBA" id="ARBA00023080"/>
    </source>
</evidence>